<proteinExistence type="predicted"/>
<evidence type="ECO:0000256" key="2">
    <source>
        <dbReference type="ARBA" id="ARBA00022692"/>
    </source>
</evidence>
<feature type="transmembrane region" description="Helical" evidence="5">
    <location>
        <begin position="358"/>
        <end position="376"/>
    </location>
</feature>
<reference evidence="7 8" key="1">
    <citation type="submission" date="2020-07" db="EMBL/GenBank/DDBJ databases">
        <title>Genomic Encyclopedia of Type Strains, Phase IV (KMG-IV): sequencing the most valuable type-strain genomes for metagenomic binning, comparative biology and taxonomic classification.</title>
        <authorList>
            <person name="Goeker M."/>
        </authorList>
    </citation>
    <scope>NUCLEOTIDE SEQUENCE [LARGE SCALE GENOMIC DNA]</scope>
    <source>
        <strain evidence="7 8">DSM 17721</strain>
    </source>
</reference>
<evidence type="ECO:0000256" key="5">
    <source>
        <dbReference type="SAM" id="Phobius"/>
    </source>
</evidence>
<feature type="transmembrane region" description="Helical" evidence="5">
    <location>
        <begin position="330"/>
        <end position="352"/>
    </location>
</feature>
<feature type="transmembrane region" description="Helical" evidence="5">
    <location>
        <begin position="187"/>
        <end position="206"/>
    </location>
</feature>
<dbReference type="RefSeq" id="WP_181550238.1">
    <property type="nucleotide sequence ID" value="NZ_JACDUS010000002.1"/>
</dbReference>
<dbReference type="SUPFAM" id="SSF52091">
    <property type="entry name" value="SpoIIaa-like"/>
    <property type="match status" value="1"/>
</dbReference>
<dbReference type="GO" id="GO:0055085">
    <property type="term" value="P:transmembrane transport"/>
    <property type="evidence" value="ECO:0007669"/>
    <property type="project" value="InterPro"/>
</dbReference>
<feature type="transmembrane region" description="Helical" evidence="5">
    <location>
        <begin position="147"/>
        <end position="166"/>
    </location>
</feature>
<feature type="transmembrane region" description="Helical" evidence="5">
    <location>
        <begin position="212"/>
        <end position="232"/>
    </location>
</feature>
<feature type="transmembrane region" description="Helical" evidence="5">
    <location>
        <begin position="396"/>
        <end position="424"/>
    </location>
</feature>
<dbReference type="InterPro" id="IPR001902">
    <property type="entry name" value="SLC26A/SulP_fam"/>
</dbReference>
<feature type="domain" description="STAS" evidence="6">
    <location>
        <begin position="455"/>
        <end position="568"/>
    </location>
</feature>
<dbReference type="CDD" id="cd07042">
    <property type="entry name" value="STAS_SulP_like_sulfate_transporter"/>
    <property type="match status" value="1"/>
</dbReference>
<protein>
    <submittedName>
        <fullName evidence="7">SulP family sulfate permease</fullName>
    </submittedName>
</protein>
<dbReference type="Pfam" id="PF01740">
    <property type="entry name" value="STAS"/>
    <property type="match status" value="1"/>
</dbReference>
<evidence type="ECO:0000256" key="3">
    <source>
        <dbReference type="ARBA" id="ARBA00022989"/>
    </source>
</evidence>
<evidence type="ECO:0000256" key="1">
    <source>
        <dbReference type="ARBA" id="ARBA00004141"/>
    </source>
</evidence>
<feature type="transmembrane region" description="Helical" evidence="5">
    <location>
        <begin position="109"/>
        <end position="127"/>
    </location>
</feature>
<feature type="transmembrane region" description="Helical" evidence="5">
    <location>
        <begin position="61"/>
        <end position="79"/>
    </location>
</feature>
<dbReference type="EMBL" id="JACDUS010000002">
    <property type="protein sequence ID" value="MBA2880565.1"/>
    <property type="molecule type" value="Genomic_DNA"/>
</dbReference>
<dbReference type="NCBIfam" id="TIGR00815">
    <property type="entry name" value="sulP"/>
    <property type="match status" value="1"/>
</dbReference>
<evidence type="ECO:0000313" key="8">
    <source>
        <dbReference type="Proteomes" id="UP000525298"/>
    </source>
</evidence>
<keyword evidence="3 5" id="KW-1133">Transmembrane helix</keyword>
<dbReference type="PROSITE" id="PS50801">
    <property type="entry name" value="STAS"/>
    <property type="match status" value="1"/>
</dbReference>
<sequence>MTGRIFQNNNLLFRIFPFIQWLRGYSWQMFRADSLAGLTVAVVLIPQSMAYAMLAGLPPVYGLYAAAITPIIGGLWGSLRQLATGPIAIMSLLVLTTLAPLAEPGSRQFIDLALVLSILVGAIYLSVGIAGMGQVMSFISHSAVKGFTSAAALIIIAAQIPNLLGLSTERHEFIIFMLIEIGKNLSGFHPATVLIGVSCFVFIYFVKKYRPAFPAGLVALVASTGAVALLKLHEAGVAVAGKSPGGLAGFYLPSVAPETLSNLIGPAVVIALVSFAETYSVSKAVASESKQKIDVNQEFVGQGLANLIGGFFQCYPVSGSFSRTAVNFAAGAKTAISSVVSGLLVIFALLFLTPLFTYIPKAALAAVVISAVMTLFHPREVLSLWRQNKDDGIVAVTVFVLALAVKPDYALMIGVAASLIFFMWKTMHPRIVQITKDPEINVFVNADAADKPGCPQILHLRSDNVIFFANAEYTVAHILERVDAVRTPLVYVLLDFQAVGFIDITAIDELRALKDELAARDMGLAIFHVHQPVMKTFVSSGFIHEIGETGIVRQAGLTDRHGEVLAAIFKQIDHGYCHDICPYVLFYECSIVK</sequence>
<dbReference type="Proteomes" id="UP000525298">
    <property type="component" value="Unassembled WGS sequence"/>
</dbReference>
<dbReference type="InterPro" id="IPR036513">
    <property type="entry name" value="STAS_dom_sf"/>
</dbReference>
<accession>A0A7W0HJU7</accession>
<keyword evidence="4 5" id="KW-0472">Membrane</keyword>
<feature type="transmembrane region" description="Helical" evidence="5">
    <location>
        <begin position="35"/>
        <end position="54"/>
    </location>
</feature>
<dbReference type="Gene3D" id="3.30.750.24">
    <property type="entry name" value="STAS domain"/>
    <property type="match status" value="1"/>
</dbReference>
<dbReference type="InterPro" id="IPR002645">
    <property type="entry name" value="STAS_dom"/>
</dbReference>
<comment type="subcellular location">
    <subcellularLocation>
        <location evidence="1">Membrane</location>
        <topology evidence="1">Multi-pass membrane protein</topology>
    </subcellularLocation>
</comment>
<dbReference type="AlphaFoldDB" id="A0A7W0HJU7"/>
<evidence type="ECO:0000256" key="4">
    <source>
        <dbReference type="ARBA" id="ARBA00023136"/>
    </source>
</evidence>
<dbReference type="InterPro" id="IPR011547">
    <property type="entry name" value="SLC26A/SulP_dom"/>
</dbReference>
<evidence type="ECO:0000259" key="6">
    <source>
        <dbReference type="PROSITE" id="PS50801"/>
    </source>
</evidence>
<comment type="caution">
    <text evidence="7">The sequence shown here is derived from an EMBL/GenBank/DDBJ whole genome shotgun (WGS) entry which is preliminary data.</text>
</comment>
<dbReference type="GO" id="GO:0016020">
    <property type="term" value="C:membrane"/>
    <property type="evidence" value="ECO:0007669"/>
    <property type="project" value="UniProtKB-SubCell"/>
</dbReference>
<feature type="transmembrane region" description="Helical" evidence="5">
    <location>
        <begin position="85"/>
        <end position="102"/>
    </location>
</feature>
<keyword evidence="8" id="KW-1185">Reference proteome</keyword>
<dbReference type="Pfam" id="PF00916">
    <property type="entry name" value="Sulfate_transp"/>
    <property type="match status" value="1"/>
</dbReference>
<keyword evidence="2 5" id="KW-0812">Transmembrane</keyword>
<gene>
    <name evidence="7" type="ORF">HNR65_000883</name>
</gene>
<evidence type="ECO:0000313" key="7">
    <source>
        <dbReference type="EMBL" id="MBA2880565.1"/>
    </source>
</evidence>
<organism evidence="7 8">
    <name type="scientific">Desulfosalsimonas propionicica</name>
    <dbReference type="NCBI Taxonomy" id="332175"/>
    <lineage>
        <taxon>Bacteria</taxon>
        <taxon>Pseudomonadati</taxon>
        <taxon>Thermodesulfobacteriota</taxon>
        <taxon>Desulfobacteria</taxon>
        <taxon>Desulfobacterales</taxon>
        <taxon>Desulfosalsimonadaceae</taxon>
        <taxon>Desulfosalsimonas</taxon>
    </lineage>
</organism>
<dbReference type="PANTHER" id="PTHR11814">
    <property type="entry name" value="SULFATE TRANSPORTER"/>
    <property type="match status" value="1"/>
</dbReference>
<name>A0A7W0HJU7_9BACT</name>